<reference evidence="2 3" key="1">
    <citation type="journal article" date="2013" name="Genome Announc.">
        <title>Genome Sequences of Three hpAfrica2 Strains of Helicobacter pylori.</title>
        <authorList>
            <person name="Duncan S.S."/>
            <person name="Bertoli M.T."/>
            <person name="Kersulyte D."/>
            <person name="Valk P.L."/>
            <person name="Tamma S."/>
            <person name="Segal I."/>
            <person name="McClain M.S."/>
            <person name="Cover T.L."/>
            <person name="Berg D.E."/>
        </authorList>
    </citation>
    <scope>NUCLEOTIDE SEQUENCE [LARGE SCALE GENOMIC DNA]</scope>
    <source>
        <strain evidence="2 3">SouthAfrica50</strain>
    </source>
</reference>
<name>T2SF51_HELPX</name>
<keyword evidence="1" id="KW-1133">Transmembrane helix</keyword>
<dbReference type="EMBL" id="AVNI01000001">
    <property type="protein sequence ID" value="EQD90119.1"/>
    <property type="molecule type" value="Genomic_DNA"/>
</dbReference>
<keyword evidence="1" id="KW-0812">Transmembrane</keyword>
<dbReference type="PATRIC" id="fig|1352357.3.peg.511"/>
<dbReference type="AlphaFoldDB" id="T2SF51"/>
<accession>T2SF51</accession>
<organism evidence="2 3">
    <name type="scientific">Helicobacter pylori SouthAfrica50</name>
    <dbReference type="NCBI Taxonomy" id="1352357"/>
    <lineage>
        <taxon>Bacteria</taxon>
        <taxon>Pseudomonadati</taxon>
        <taxon>Campylobacterota</taxon>
        <taxon>Epsilonproteobacteria</taxon>
        <taxon>Campylobacterales</taxon>
        <taxon>Helicobacteraceae</taxon>
        <taxon>Helicobacter</taxon>
    </lineage>
</organism>
<proteinExistence type="predicted"/>
<gene>
    <name evidence="2" type="ORF">HPSA50_0523</name>
</gene>
<feature type="transmembrane region" description="Helical" evidence="1">
    <location>
        <begin position="28"/>
        <end position="45"/>
    </location>
</feature>
<protein>
    <submittedName>
        <fullName evidence="2">Uncharacterized protein</fullName>
    </submittedName>
</protein>
<evidence type="ECO:0000313" key="3">
    <source>
        <dbReference type="Proteomes" id="UP000015816"/>
    </source>
</evidence>
<sequence length="49" mass="5273">MPLTFLVTTAAVGLKAQAISQNTYYALLMAAIFEGVLFTIAIKILNKKA</sequence>
<comment type="caution">
    <text evidence="2">The sequence shown here is derived from an EMBL/GenBank/DDBJ whole genome shotgun (WGS) entry which is preliminary data.</text>
</comment>
<evidence type="ECO:0000256" key="1">
    <source>
        <dbReference type="SAM" id="Phobius"/>
    </source>
</evidence>
<keyword evidence="1" id="KW-0472">Membrane</keyword>
<dbReference type="Proteomes" id="UP000015816">
    <property type="component" value="Unassembled WGS sequence"/>
</dbReference>
<evidence type="ECO:0000313" key="2">
    <source>
        <dbReference type="EMBL" id="EQD90119.1"/>
    </source>
</evidence>